<dbReference type="PROSITE" id="PS51747">
    <property type="entry name" value="CYT_DCMP_DEAMINASES_2"/>
    <property type="match status" value="1"/>
</dbReference>
<dbReference type="GO" id="GO:0002100">
    <property type="term" value="P:tRNA wobble adenosine to inosine editing"/>
    <property type="evidence" value="ECO:0007669"/>
    <property type="project" value="UniProtKB-UniRule"/>
</dbReference>
<dbReference type="EC" id="3.5.4.33" evidence="6"/>
<comment type="similarity">
    <text evidence="6">Belongs to the cytidine and deoxycytidylate deaminase family.</text>
</comment>
<dbReference type="CDD" id="cd01285">
    <property type="entry name" value="nucleoside_deaminase"/>
    <property type="match status" value="1"/>
</dbReference>
<feature type="domain" description="CMP/dCMP-type deaminase" evidence="7">
    <location>
        <begin position="15"/>
        <end position="134"/>
    </location>
</feature>
<comment type="caution">
    <text evidence="8">The sequence shown here is derived from an EMBL/GenBank/DDBJ whole genome shotgun (WGS) entry which is preliminary data.</text>
</comment>
<dbReference type="SUPFAM" id="SSF53927">
    <property type="entry name" value="Cytidine deaminase-like"/>
    <property type="match status" value="1"/>
</dbReference>
<dbReference type="HAMAP" id="MF_00972">
    <property type="entry name" value="tRNA_aden_deaminase"/>
    <property type="match status" value="1"/>
</dbReference>
<proteinExistence type="inferred from homology"/>
<keyword evidence="4 6" id="KW-0862">Zinc</keyword>
<comment type="function">
    <text evidence="6">Catalyzes the deamination of adenosine to inosine at the wobble position 34 of tRNA(Arg2).</text>
</comment>
<comment type="cofactor">
    <cofactor evidence="6">
        <name>Zn(2+)</name>
        <dbReference type="ChEBI" id="CHEBI:29105"/>
    </cofactor>
    <text evidence="6">Binds 1 zinc ion per subunit.</text>
</comment>
<dbReference type="InterPro" id="IPR028883">
    <property type="entry name" value="tRNA_aden_deaminase"/>
</dbReference>
<dbReference type="Proteomes" id="UP000178735">
    <property type="component" value="Unassembled WGS sequence"/>
</dbReference>
<evidence type="ECO:0000313" key="8">
    <source>
        <dbReference type="EMBL" id="OGM01829.1"/>
    </source>
</evidence>
<evidence type="ECO:0000256" key="4">
    <source>
        <dbReference type="ARBA" id="ARBA00022833"/>
    </source>
</evidence>
<reference evidence="8 9" key="1">
    <citation type="journal article" date="2016" name="Nat. Commun.">
        <title>Thousands of microbial genomes shed light on interconnected biogeochemical processes in an aquifer system.</title>
        <authorList>
            <person name="Anantharaman K."/>
            <person name="Brown C.T."/>
            <person name="Hug L.A."/>
            <person name="Sharon I."/>
            <person name="Castelle C.J."/>
            <person name="Probst A.J."/>
            <person name="Thomas B.C."/>
            <person name="Singh A."/>
            <person name="Wilkins M.J."/>
            <person name="Karaoz U."/>
            <person name="Brodie E.L."/>
            <person name="Williams K.H."/>
            <person name="Hubbard S.S."/>
            <person name="Banfield J.F."/>
        </authorList>
    </citation>
    <scope>NUCLEOTIDE SEQUENCE [LARGE SCALE GENOMIC DNA]</scope>
</reference>
<dbReference type="GO" id="GO:0052717">
    <property type="term" value="F:tRNA-specific adenosine-34 deaminase activity"/>
    <property type="evidence" value="ECO:0007669"/>
    <property type="project" value="UniProtKB-UniRule"/>
</dbReference>
<sequence>MCVTDIVKLSPEEIALYESYMREAIIEAVLCADSEDVPVGAIVVYENKIIGRGRNGREKLQSPLWHAEMAACEEAAKYLGRWNLTGASLIVTKEPCVMCAGLIVQSRLSECVFAVTDTKGGGCGGNMQIAHNPALNHRAHLIRGALESECLELIRDFFKKKRK</sequence>
<keyword evidence="2 6" id="KW-0479">Metal-binding</keyword>
<feature type="binding site" evidence="6">
    <location>
        <position position="66"/>
    </location>
    <ligand>
        <name>Zn(2+)</name>
        <dbReference type="ChEBI" id="CHEBI:29105"/>
        <note>catalytic</note>
    </ligand>
</feature>
<evidence type="ECO:0000256" key="3">
    <source>
        <dbReference type="ARBA" id="ARBA00022801"/>
    </source>
</evidence>
<accession>A0A1F7WHF3</accession>
<evidence type="ECO:0000256" key="1">
    <source>
        <dbReference type="ARBA" id="ARBA00022694"/>
    </source>
</evidence>
<protein>
    <recommendedName>
        <fullName evidence="6">tRNA-specific adenosine deaminase</fullName>
        <ecNumber evidence="6">3.5.4.33</ecNumber>
    </recommendedName>
</protein>
<dbReference type="GO" id="GO:0008270">
    <property type="term" value="F:zinc ion binding"/>
    <property type="evidence" value="ECO:0007669"/>
    <property type="project" value="UniProtKB-UniRule"/>
</dbReference>
<evidence type="ECO:0000256" key="2">
    <source>
        <dbReference type="ARBA" id="ARBA00022723"/>
    </source>
</evidence>
<dbReference type="PANTHER" id="PTHR11079:SF202">
    <property type="entry name" value="TRNA-SPECIFIC ADENOSINE DEAMINASE"/>
    <property type="match status" value="1"/>
</dbReference>
<evidence type="ECO:0000259" key="7">
    <source>
        <dbReference type="PROSITE" id="PS51747"/>
    </source>
</evidence>
<comment type="catalytic activity">
    <reaction evidence="5 6">
        <text>adenosine(34) in tRNA + H2O + H(+) = inosine(34) in tRNA + NH4(+)</text>
        <dbReference type="Rhea" id="RHEA:43168"/>
        <dbReference type="Rhea" id="RHEA-COMP:10373"/>
        <dbReference type="Rhea" id="RHEA-COMP:10374"/>
        <dbReference type="ChEBI" id="CHEBI:15377"/>
        <dbReference type="ChEBI" id="CHEBI:15378"/>
        <dbReference type="ChEBI" id="CHEBI:28938"/>
        <dbReference type="ChEBI" id="CHEBI:74411"/>
        <dbReference type="ChEBI" id="CHEBI:82852"/>
        <dbReference type="EC" id="3.5.4.33"/>
    </reaction>
</comment>
<feature type="binding site" evidence="6">
    <location>
        <position position="99"/>
    </location>
    <ligand>
        <name>Zn(2+)</name>
        <dbReference type="ChEBI" id="CHEBI:29105"/>
        <note>catalytic</note>
    </ligand>
</feature>
<feature type="binding site" evidence="6">
    <location>
        <position position="96"/>
    </location>
    <ligand>
        <name>Zn(2+)</name>
        <dbReference type="ChEBI" id="CHEBI:29105"/>
        <note>catalytic</note>
    </ligand>
</feature>
<dbReference type="PANTHER" id="PTHR11079">
    <property type="entry name" value="CYTOSINE DEAMINASE FAMILY MEMBER"/>
    <property type="match status" value="1"/>
</dbReference>
<feature type="active site" description="Proton donor" evidence="6">
    <location>
        <position position="68"/>
    </location>
</feature>
<dbReference type="Gene3D" id="3.40.140.10">
    <property type="entry name" value="Cytidine Deaminase, domain 2"/>
    <property type="match status" value="1"/>
</dbReference>
<evidence type="ECO:0000256" key="5">
    <source>
        <dbReference type="ARBA" id="ARBA00048045"/>
    </source>
</evidence>
<evidence type="ECO:0000313" key="9">
    <source>
        <dbReference type="Proteomes" id="UP000178735"/>
    </source>
</evidence>
<keyword evidence="3 6" id="KW-0378">Hydrolase</keyword>
<comment type="subunit">
    <text evidence="6">Homodimer.</text>
</comment>
<dbReference type="Pfam" id="PF00383">
    <property type="entry name" value="dCMP_cyt_deam_1"/>
    <property type="match status" value="1"/>
</dbReference>
<organism evidence="8 9">
    <name type="scientific">Candidatus Wallbacteria bacterium GWC2_49_35</name>
    <dbReference type="NCBI Taxonomy" id="1817813"/>
    <lineage>
        <taxon>Bacteria</taxon>
        <taxon>Candidatus Walliibacteriota</taxon>
    </lineage>
</organism>
<dbReference type="InterPro" id="IPR002125">
    <property type="entry name" value="CMP_dCMP_dom"/>
</dbReference>
<dbReference type="InterPro" id="IPR016193">
    <property type="entry name" value="Cytidine_deaminase-like"/>
</dbReference>
<gene>
    <name evidence="6" type="primary">tadA</name>
    <name evidence="8" type="ORF">A2008_05920</name>
</gene>
<dbReference type="STRING" id="1817813.A2008_05920"/>
<keyword evidence="1 6" id="KW-0819">tRNA processing</keyword>
<evidence type="ECO:0000256" key="6">
    <source>
        <dbReference type="HAMAP-Rule" id="MF_00972"/>
    </source>
</evidence>
<dbReference type="AlphaFoldDB" id="A0A1F7WHF3"/>
<dbReference type="EMBL" id="MGFH01000223">
    <property type="protein sequence ID" value="OGM01829.1"/>
    <property type="molecule type" value="Genomic_DNA"/>
</dbReference>
<name>A0A1F7WHF3_9BACT</name>